<dbReference type="EMBL" id="NOKA02000042">
    <property type="protein sequence ID" value="RDY30268.1"/>
    <property type="molecule type" value="Genomic_DNA"/>
</dbReference>
<sequence length="363" mass="43094">MYNLSLEIVNQCNLNCTYCYLGEKKNHRMSKDIALKAMDIAIHESKKQYDKSLLVYFIGGEPLMAYEFMVFCTNYIKKKCEEYDLYAYFSTTINGTLLNQDKINFFIKYNFDLKISIDGIADTHDLNRAFYDSRGSYKEIITKLPFIWEYEEKTGKMCHVANVITTNNYYNLLDNLIHLTNLGFKFVESGIDIYSKWDENDIEKLCKQLEISFDYYKKMKEEKSKAYWKFFEDRIQNLYSEVHFYGCKAGLISIYVTVDGYIYPCSEIDERVRIGSVWKGLNVEKIRSFINYKMTQNKECLECEDLRHCKASGCIMNNYEVNKDFFKPISISCFITKFFIEMIRTKLSTEQQEAFLKYYQKKV</sequence>
<dbReference type="Pfam" id="PF04055">
    <property type="entry name" value="Radical_SAM"/>
    <property type="match status" value="1"/>
</dbReference>
<keyword evidence="3" id="KW-0949">S-adenosyl-L-methionine</keyword>
<comment type="cofactor">
    <cofactor evidence="1">
        <name>[4Fe-4S] cluster</name>
        <dbReference type="ChEBI" id="CHEBI:49883"/>
    </cofactor>
</comment>
<dbReference type="SFLD" id="SFLDG01067">
    <property type="entry name" value="SPASM/twitch_domain_containing"/>
    <property type="match status" value="1"/>
</dbReference>
<dbReference type="SFLD" id="SFLDG01386">
    <property type="entry name" value="main_SPASM_domain-containing"/>
    <property type="match status" value="1"/>
</dbReference>
<accession>A0A371JC56</accession>
<dbReference type="AlphaFoldDB" id="A0A371JC56"/>
<dbReference type="InterPro" id="IPR023885">
    <property type="entry name" value="4Fe4S-binding_SPASM_dom"/>
</dbReference>
<dbReference type="RefSeq" id="WP_094378620.1">
    <property type="nucleotide sequence ID" value="NZ_NOKA02000042.1"/>
</dbReference>
<reference evidence="8 9" key="1">
    <citation type="journal article" date="2017" name="Genome Announc.">
        <title>Draft Genome Sequence of a Sporulating and Motile Strain of Lachnotalea glycerini Isolated from Water in Quebec City, Canada.</title>
        <authorList>
            <person name="Maheux A.F."/>
            <person name="Boudreau D.K."/>
            <person name="Berube E."/>
            <person name="Boissinot M."/>
            <person name="Raymond F."/>
            <person name="Brodeur S."/>
            <person name="Corbeil J."/>
            <person name="Isabel S."/>
            <person name="Omar R.F."/>
            <person name="Bergeron M.G."/>
        </authorList>
    </citation>
    <scope>NUCLEOTIDE SEQUENCE [LARGE SCALE GENOMIC DNA]</scope>
    <source>
        <strain evidence="8 9">CCRI-19302</strain>
    </source>
</reference>
<dbReference type="InterPro" id="IPR058240">
    <property type="entry name" value="rSAM_sf"/>
</dbReference>
<keyword evidence="4" id="KW-0479">Metal-binding</keyword>
<proteinExistence type="predicted"/>
<gene>
    <name evidence="8" type="ORF">CG710_015470</name>
</gene>
<feature type="domain" description="Radical SAM core" evidence="7">
    <location>
        <begin position="7"/>
        <end position="140"/>
    </location>
</feature>
<protein>
    <submittedName>
        <fullName evidence="8">SPASM domain-containing protein</fullName>
    </submittedName>
</protein>
<dbReference type="PROSITE" id="PS01305">
    <property type="entry name" value="MOAA_NIFB_PQQE"/>
    <property type="match status" value="1"/>
</dbReference>
<dbReference type="Proteomes" id="UP000216411">
    <property type="component" value="Unassembled WGS sequence"/>
</dbReference>
<dbReference type="PANTHER" id="PTHR43273">
    <property type="entry name" value="ANAEROBIC SULFATASE-MATURATING ENZYME HOMOLOG ASLB-RELATED"/>
    <property type="match status" value="1"/>
</dbReference>
<evidence type="ECO:0000256" key="3">
    <source>
        <dbReference type="ARBA" id="ARBA00022691"/>
    </source>
</evidence>
<evidence type="ECO:0000256" key="5">
    <source>
        <dbReference type="ARBA" id="ARBA00023004"/>
    </source>
</evidence>
<dbReference type="GO" id="GO:0051539">
    <property type="term" value="F:4 iron, 4 sulfur cluster binding"/>
    <property type="evidence" value="ECO:0007669"/>
    <property type="project" value="UniProtKB-KW"/>
</dbReference>
<comment type="caution">
    <text evidence="8">The sequence shown here is derived from an EMBL/GenBank/DDBJ whole genome shotgun (WGS) entry which is preliminary data.</text>
</comment>
<dbReference type="InterPro" id="IPR013785">
    <property type="entry name" value="Aldolase_TIM"/>
</dbReference>
<organism evidence="8 9">
    <name type="scientific">Lachnotalea glycerini</name>
    <dbReference type="NCBI Taxonomy" id="1763509"/>
    <lineage>
        <taxon>Bacteria</taxon>
        <taxon>Bacillati</taxon>
        <taxon>Bacillota</taxon>
        <taxon>Clostridia</taxon>
        <taxon>Lachnospirales</taxon>
        <taxon>Lachnospiraceae</taxon>
        <taxon>Lachnotalea</taxon>
    </lineage>
</organism>
<evidence type="ECO:0000256" key="2">
    <source>
        <dbReference type="ARBA" id="ARBA00022485"/>
    </source>
</evidence>
<evidence type="ECO:0000256" key="6">
    <source>
        <dbReference type="ARBA" id="ARBA00023014"/>
    </source>
</evidence>
<keyword evidence="6" id="KW-0411">Iron-sulfur</keyword>
<dbReference type="InterPro" id="IPR007197">
    <property type="entry name" value="rSAM"/>
</dbReference>
<dbReference type="InterPro" id="IPR000385">
    <property type="entry name" value="MoaA_NifB_PqqE_Fe-S-bd_CS"/>
</dbReference>
<evidence type="ECO:0000256" key="4">
    <source>
        <dbReference type="ARBA" id="ARBA00022723"/>
    </source>
</evidence>
<dbReference type="CDD" id="cd01335">
    <property type="entry name" value="Radical_SAM"/>
    <property type="match status" value="1"/>
</dbReference>
<evidence type="ECO:0000313" key="8">
    <source>
        <dbReference type="EMBL" id="RDY30268.1"/>
    </source>
</evidence>
<dbReference type="Gene3D" id="3.20.20.70">
    <property type="entry name" value="Aldolase class I"/>
    <property type="match status" value="1"/>
</dbReference>
<evidence type="ECO:0000313" key="9">
    <source>
        <dbReference type="Proteomes" id="UP000216411"/>
    </source>
</evidence>
<keyword evidence="9" id="KW-1185">Reference proteome</keyword>
<dbReference type="OrthoDB" id="1994517at2"/>
<dbReference type="PANTHER" id="PTHR43273:SF8">
    <property type="entry name" value="RADICAL SAM DOMAIN PROTEIN"/>
    <property type="match status" value="1"/>
</dbReference>
<dbReference type="SUPFAM" id="SSF102114">
    <property type="entry name" value="Radical SAM enzymes"/>
    <property type="match status" value="1"/>
</dbReference>
<keyword evidence="2" id="KW-0004">4Fe-4S</keyword>
<dbReference type="GO" id="GO:0016491">
    <property type="term" value="F:oxidoreductase activity"/>
    <property type="evidence" value="ECO:0007669"/>
    <property type="project" value="InterPro"/>
</dbReference>
<keyword evidence="5" id="KW-0408">Iron</keyword>
<name>A0A371JC56_9FIRM</name>
<evidence type="ECO:0000256" key="1">
    <source>
        <dbReference type="ARBA" id="ARBA00001966"/>
    </source>
</evidence>
<dbReference type="SFLD" id="SFLDS00029">
    <property type="entry name" value="Radical_SAM"/>
    <property type="match status" value="1"/>
</dbReference>
<dbReference type="NCBIfam" id="TIGR04085">
    <property type="entry name" value="rSAM_more_4Fe4S"/>
    <property type="match status" value="1"/>
</dbReference>
<dbReference type="GO" id="GO:0046872">
    <property type="term" value="F:metal ion binding"/>
    <property type="evidence" value="ECO:0007669"/>
    <property type="project" value="UniProtKB-KW"/>
</dbReference>
<dbReference type="SFLD" id="SFLDG01384">
    <property type="entry name" value="thioether_bond_formation_requi"/>
    <property type="match status" value="1"/>
</dbReference>
<evidence type="ECO:0000259" key="7">
    <source>
        <dbReference type="Pfam" id="PF04055"/>
    </source>
</evidence>
<dbReference type="InterPro" id="IPR023867">
    <property type="entry name" value="Sulphatase_maturase_rSAM"/>
</dbReference>